<organism evidence="1 2">
    <name type="scientific">Rhabditophanes sp. KR3021</name>
    <dbReference type="NCBI Taxonomy" id="114890"/>
    <lineage>
        <taxon>Eukaryota</taxon>
        <taxon>Metazoa</taxon>
        <taxon>Ecdysozoa</taxon>
        <taxon>Nematoda</taxon>
        <taxon>Chromadorea</taxon>
        <taxon>Rhabditida</taxon>
        <taxon>Tylenchina</taxon>
        <taxon>Panagrolaimomorpha</taxon>
        <taxon>Strongyloidoidea</taxon>
        <taxon>Alloionematidae</taxon>
        <taxon>Rhabditophanes</taxon>
    </lineage>
</organism>
<accession>A0AC35U8K2</accession>
<protein>
    <submittedName>
        <fullName evidence="2">Protein yippee-like</fullName>
    </submittedName>
</protein>
<dbReference type="WBParaSite" id="RSKR_0000825600.1">
    <property type="protein sequence ID" value="RSKR_0000825600.1"/>
    <property type="gene ID" value="RSKR_0000825600"/>
</dbReference>
<sequence>MGRLFLEHHNGRKIISCIRCGTYISSTDQIMSTQFTGSTGEAALFKKAYNYKEGEVELREMTSGKHYVRDVKCKKCNHKLGWMYEFAVDPKFDYKEARVILENNLTSRSQGIQDPHIQESSWNRRSRSHRSNESLDSSNC</sequence>
<dbReference type="Proteomes" id="UP000095286">
    <property type="component" value="Unplaced"/>
</dbReference>
<reference evidence="2" key="1">
    <citation type="submission" date="2016-11" db="UniProtKB">
        <authorList>
            <consortium name="WormBaseParasite"/>
        </authorList>
    </citation>
    <scope>IDENTIFICATION</scope>
    <source>
        <strain evidence="2">KR3021</strain>
    </source>
</reference>
<proteinExistence type="predicted"/>
<evidence type="ECO:0000313" key="2">
    <source>
        <dbReference type="WBParaSite" id="RSKR_0000825600.1"/>
    </source>
</evidence>
<name>A0AC35U8K2_9BILA</name>
<evidence type="ECO:0000313" key="1">
    <source>
        <dbReference type="Proteomes" id="UP000095286"/>
    </source>
</evidence>